<dbReference type="InterPro" id="IPR006060">
    <property type="entry name" value="Maltose/Cyclodextrin-bd"/>
</dbReference>
<dbReference type="RefSeq" id="WP_089976421.1">
    <property type="nucleotide sequence ID" value="NZ_CP084916.1"/>
</dbReference>
<gene>
    <name evidence="6" type="ORF">SAMN04487752_1350</name>
</gene>
<feature type="chain" id="PRO_5039744713" description="Maltodextrin-binding protein" evidence="5">
    <location>
        <begin position="22"/>
        <end position="426"/>
    </location>
</feature>
<evidence type="ECO:0000256" key="4">
    <source>
        <dbReference type="ARBA" id="ARBA00022729"/>
    </source>
</evidence>
<reference evidence="7" key="1">
    <citation type="submission" date="2016-10" db="EMBL/GenBank/DDBJ databases">
        <authorList>
            <person name="Varghese N."/>
            <person name="Submissions S."/>
        </authorList>
    </citation>
    <scope>NUCLEOTIDE SEQUENCE [LARGE SCALE GENOMIC DNA]</scope>
    <source>
        <strain evidence="7">MPL-11</strain>
    </source>
</reference>
<dbReference type="GO" id="GO:0042956">
    <property type="term" value="P:maltodextrin transmembrane transport"/>
    <property type="evidence" value="ECO:0007669"/>
    <property type="project" value="TreeGrafter"/>
</dbReference>
<evidence type="ECO:0000256" key="1">
    <source>
        <dbReference type="ARBA" id="ARBA00008520"/>
    </source>
</evidence>
<evidence type="ECO:0000313" key="6">
    <source>
        <dbReference type="EMBL" id="SDQ23010.1"/>
    </source>
</evidence>
<dbReference type="OrthoDB" id="9766758at2"/>
<organism evidence="6 7">
    <name type="scientific">Carnobacterium viridans</name>
    <dbReference type="NCBI Taxonomy" id="174587"/>
    <lineage>
        <taxon>Bacteria</taxon>
        <taxon>Bacillati</taxon>
        <taxon>Bacillota</taxon>
        <taxon>Bacilli</taxon>
        <taxon>Lactobacillales</taxon>
        <taxon>Carnobacteriaceae</taxon>
        <taxon>Carnobacterium</taxon>
    </lineage>
</organism>
<evidence type="ECO:0000256" key="2">
    <source>
        <dbReference type="ARBA" id="ARBA00022448"/>
    </source>
</evidence>
<dbReference type="AlphaFoldDB" id="A0A1H0Z6T5"/>
<comment type="similarity">
    <text evidence="1 5">Belongs to the bacterial solute-binding protein 1 family.</text>
</comment>
<dbReference type="Pfam" id="PF13416">
    <property type="entry name" value="SBP_bac_8"/>
    <property type="match status" value="1"/>
</dbReference>
<keyword evidence="4 5" id="KW-0732">Signal</keyword>
<feature type="signal peptide" evidence="5">
    <location>
        <begin position="1"/>
        <end position="21"/>
    </location>
</feature>
<evidence type="ECO:0000313" key="7">
    <source>
        <dbReference type="Proteomes" id="UP000199481"/>
    </source>
</evidence>
<dbReference type="PANTHER" id="PTHR30061">
    <property type="entry name" value="MALTOSE-BINDING PERIPLASMIC PROTEIN"/>
    <property type="match status" value="1"/>
</dbReference>
<keyword evidence="5" id="KW-1003">Cell membrane</keyword>
<keyword evidence="2 5" id="KW-0813">Transport</keyword>
<dbReference type="SUPFAM" id="SSF53850">
    <property type="entry name" value="Periplasmic binding protein-like II"/>
    <property type="match status" value="1"/>
</dbReference>
<sequence length="426" mass="46000">MGKYKKFISLIGAITLGLTLAGCGPSESAGTESDTTNKNNNDYDLLIWEDIEKSEGIEEAVAKFEEENDVKIEVVEKAYASQNEDLRLDGPAGTGPDVVTIPGDQVGTLVTEGLLKELEVGEDIQSLYTEAAMQSQIVEGKVYGLPKAVETTILYYNKDIIAEEDVPTDIDGWYDLSKELTKGDNYGLLALWDQIYYAQSVLGGYGSYVFGQDADGNYDVSDIGINNEGAIEGAEQIQKFYSEGLFPAGLIGEQGISVLDSLFSEGKAAAVISGPWNLGPYKDAGINYGVMALPKLSNGENMSSFIGVKSYNVSSYSENAELAQEFVTFLANEENSKVRYEKTLEVPAVQSLATDPKVLENESSQAVAEQSQYSELTPSIPEMNEVWTPVDSALQTIATGKSKPKEALTQAVETIKGQIEANHSGN</sequence>
<evidence type="ECO:0000256" key="3">
    <source>
        <dbReference type="ARBA" id="ARBA00022597"/>
    </source>
</evidence>
<dbReference type="PROSITE" id="PS51257">
    <property type="entry name" value="PROKAR_LIPOPROTEIN"/>
    <property type="match status" value="1"/>
</dbReference>
<dbReference type="GO" id="GO:1901982">
    <property type="term" value="F:maltose binding"/>
    <property type="evidence" value="ECO:0007669"/>
    <property type="project" value="TreeGrafter"/>
</dbReference>
<evidence type="ECO:0000256" key="5">
    <source>
        <dbReference type="RuleBase" id="RU365005"/>
    </source>
</evidence>
<dbReference type="EMBL" id="FNJW01000008">
    <property type="protein sequence ID" value="SDQ23010.1"/>
    <property type="molecule type" value="Genomic_DNA"/>
</dbReference>
<keyword evidence="5" id="KW-0472">Membrane</keyword>
<keyword evidence="3 5" id="KW-0762">Sugar transport</keyword>
<dbReference type="Proteomes" id="UP000199481">
    <property type="component" value="Unassembled WGS sequence"/>
</dbReference>
<keyword evidence="5" id="KW-0449">Lipoprotein</keyword>
<keyword evidence="7" id="KW-1185">Reference proteome</keyword>
<proteinExistence type="inferred from homology"/>
<dbReference type="GO" id="GO:0015144">
    <property type="term" value="F:carbohydrate transmembrane transporter activity"/>
    <property type="evidence" value="ECO:0007669"/>
    <property type="project" value="InterPro"/>
</dbReference>
<accession>A0A1H0Z6T5</accession>
<protein>
    <recommendedName>
        <fullName evidence="5">Maltodextrin-binding protein</fullName>
    </recommendedName>
</protein>
<dbReference type="GO" id="GO:0055052">
    <property type="term" value="C:ATP-binding cassette (ABC) transporter complex, substrate-binding subunit-containing"/>
    <property type="evidence" value="ECO:0007669"/>
    <property type="project" value="TreeGrafter"/>
</dbReference>
<dbReference type="PANTHER" id="PTHR30061:SF50">
    <property type="entry name" value="MALTOSE_MALTODEXTRIN-BINDING PERIPLASMIC PROTEIN"/>
    <property type="match status" value="1"/>
</dbReference>
<dbReference type="Gene3D" id="3.40.190.10">
    <property type="entry name" value="Periplasmic binding protein-like II"/>
    <property type="match status" value="2"/>
</dbReference>
<dbReference type="InterPro" id="IPR006059">
    <property type="entry name" value="SBP"/>
</dbReference>
<dbReference type="GO" id="GO:0015768">
    <property type="term" value="P:maltose transport"/>
    <property type="evidence" value="ECO:0007669"/>
    <property type="project" value="TreeGrafter"/>
</dbReference>
<name>A0A1H0Z6T5_9LACT</name>
<comment type="subcellular location">
    <subcellularLocation>
        <location evidence="5">Cell membrane</location>
        <topology evidence="5">Lipid-anchor</topology>
    </subcellularLocation>
</comment>
<dbReference type="PRINTS" id="PR00181">
    <property type="entry name" value="MALTOSEBP"/>
</dbReference>